<gene>
    <name evidence="1" type="ORF">RHGRI_030931</name>
</gene>
<sequence>MFNPSQYIVPSTEPKPVAQIPEEKGIHYIEDMEYEWTIKWGNLVDEWLEREAAELYAKNQFEPMEEGMGILQANDEWLNIDFLNVNEDETEWDPTPNEWQMIKEDDPLDYVTLPLLFMEYEQDVAHDRATPRPFGQPPENLENLSGNDEFCPQNYIINDLLPKPVVHIPNKPCVSIIQGLWENDNTVNLLVGGEEWTVRKAALEEGIIGVDLWACEIVEELGEALTATRLDKGKRKAETNLTDLYDDYVELWDEAYTKLVNHVTRSGRVYQPLNLQAGGPSHLIKNGLFNPVVQNNIHEEDVIQRQLAKILVAVSIWGLLSQSCAHRQKLIQMLSRMETAPETTPKDMVALLTPLLSKHAITFIEADVDTPIWPDDYFKSHLGDHPDDEWIQ</sequence>
<dbReference type="EMBL" id="JACTNZ010000011">
    <property type="protein sequence ID" value="KAG5524107.1"/>
    <property type="molecule type" value="Genomic_DNA"/>
</dbReference>
<evidence type="ECO:0000313" key="1">
    <source>
        <dbReference type="EMBL" id="KAG5524107.1"/>
    </source>
</evidence>
<comment type="caution">
    <text evidence="1">The sequence shown here is derived from an EMBL/GenBank/DDBJ whole genome shotgun (WGS) entry which is preliminary data.</text>
</comment>
<keyword evidence="2" id="KW-1185">Reference proteome</keyword>
<name>A0AAV6I6P9_9ERIC</name>
<reference evidence="1" key="1">
    <citation type="submission" date="2020-08" db="EMBL/GenBank/DDBJ databases">
        <title>Plant Genome Project.</title>
        <authorList>
            <person name="Zhang R.-G."/>
        </authorList>
    </citation>
    <scope>NUCLEOTIDE SEQUENCE</scope>
    <source>
        <strain evidence="1">WSP0</strain>
        <tissue evidence="1">Leaf</tissue>
    </source>
</reference>
<accession>A0AAV6I6P9</accession>
<organism evidence="1 2">
    <name type="scientific">Rhododendron griersonianum</name>
    <dbReference type="NCBI Taxonomy" id="479676"/>
    <lineage>
        <taxon>Eukaryota</taxon>
        <taxon>Viridiplantae</taxon>
        <taxon>Streptophyta</taxon>
        <taxon>Embryophyta</taxon>
        <taxon>Tracheophyta</taxon>
        <taxon>Spermatophyta</taxon>
        <taxon>Magnoliopsida</taxon>
        <taxon>eudicotyledons</taxon>
        <taxon>Gunneridae</taxon>
        <taxon>Pentapetalae</taxon>
        <taxon>asterids</taxon>
        <taxon>Ericales</taxon>
        <taxon>Ericaceae</taxon>
        <taxon>Ericoideae</taxon>
        <taxon>Rhodoreae</taxon>
        <taxon>Rhododendron</taxon>
    </lineage>
</organism>
<evidence type="ECO:0000313" key="2">
    <source>
        <dbReference type="Proteomes" id="UP000823749"/>
    </source>
</evidence>
<dbReference type="AlphaFoldDB" id="A0AAV6I6P9"/>
<proteinExistence type="predicted"/>
<protein>
    <submittedName>
        <fullName evidence="1">Uncharacterized protein</fullName>
    </submittedName>
</protein>
<dbReference type="Proteomes" id="UP000823749">
    <property type="component" value="Chromosome 11"/>
</dbReference>